<dbReference type="SMART" id="SM00034">
    <property type="entry name" value="CLECT"/>
    <property type="match status" value="1"/>
</dbReference>
<sequence>MHCKELLLLLTIGQVMTEVSTGSSTCDPHYPLQYGTSCYFIGLLPKTWSEAREICQNMDGDLVAIETYGEDSFLYQQIKSLPVLTNVYYWTGGYQNLAIYKDQWKWMSTDQSIPFNSQYSRWKSGQPSSLFEHCLNLLCNENCEWNDARCSLKFPFVCEQMINKAKNK</sequence>
<dbReference type="PROSITE" id="PS50041">
    <property type="entry name" value="C_TYPE_LECTIN_2"/>
    <property type="match status" value="1"/>
</dbReference>
<organism evidence="4 5">
    <name type="scientific">Lingula anatina</name>
    <name type="common">Brachiopod</name>
    <name type="synonym">Lingula unguis</name>
    <dbReference type="NCBI Taxonomy" id="7574"/>
    <lineage>
        <taxon>Eukaryota</taxon>
        <taxon>Metazoa</taxon>
        <taxon>Spiralia</taxon>
        <taxon>Lophotrochozoa</taxon>
        <taxon>Brachiopoda</taxon>
        <taxon>Linguliformea</taxon>
        <taxon>Lingulata</taxon>
        <taxon>Lingulida</taxon>
        <taxon>Linguloidea</taxon>
        <taxon>Lingulidae</taxon>
        <taxon>Lingula</taxon>
    </lineage>
</organism>
<evidence type="ECO:0000313" key="5">
    <source>
        <dbReference type="RefSeq" id="XP_013408839.1"/>
    </source>
</evidence>
<dbReference type="InParanoid" id="A0A1S3JG13"/>
<keyword evidence="1" id="KW-1015">Disulfide bond</keyword>
<feature type="chain" id="PRO_5010376941" evidence="2">
    <location>
        <begin position="18"/>
        <end position="168"/>
    </location>
</feature>
<protein>
    <submittedName>
        <fullName evidence="5">C-type lectin domain family 4 member E</fullName>
    </submittedName>
</protein>
<dbReference type="AlphaFoldDB" id="A0A1S3JG13"/>
<dbReference type="InterPro" id="IPR018378">
    <property type="entry name" value="C-type_lectin_CS"/>
</dbReference>
<evidence type="ECO:0000313" key="4">
    <source>
        <dbReference type="Proteomes" id="UP000085678"/>
    </source>
</evidence>
<accession>A0A1S3JG13</accession>
<dbReference type="InterPro" id="IPR016187">
    <property type="entry name" value="CTDL_fold"/>
</dbReference>
<evidence type="ECO:0000259" key="3">
    <source>
        <dbReference type="PROSITE" id="PS50041"/>
    </source>
</evidence>
<dbReference type="PROSITE" id="PS00615">
    <property type="entry name" value="C_TYPE_LECTIN_1"/>
    <property type="match status" value="1"/>
</dbReference>
<dbReference type="GeneID" id="106172603"/>
<keyword evidence="4" id="KW-1185">Reference proteome</keyword>
<feature type="domain" description="C-type lectin" evidence="3">
    <location>
        <begin position="34"/>
        <end position="159"/>
    </location>
</feature>
<dbReference type="PANTHER" id="PTHR22803">
    <property type="entry name" value="MANNOSE, PHOSPHOLIPASE, LECTIN RECEPTOR RELATED"/>
    <property type="match status" value="1"/>
</dbReference>
<dbReference type="CDD" id="cd00037">
    <property type="entry name" value="CLECT"/>
    <property type="match status" value="1"/>
</dbReference>
<keyword evidence="2" id="KW-0732">Signal</keyword>
<dbReference type="RefSeq" id="XP_013408839.1">
    <property type="nucleotide sequence ID" value="XM_013553385.1"/>
</dbReference>
<dbReference type="Proteomes" id="UP000085678">
    <property type="component" value="Unplaced"/>
</dbReference>
<dbReference type="Gene3D" id="3.10.100.10">
    <property type="entry name" value="Mannose-Binding Protein A, subunit A"/>
    <property type="match status" value="1"/>
</dbReference>
<evidence type="ECO:0000256" key="2">
    <source>
        <dbReference type="SAM" id="SignalP"/>
    </source>
</evidence>
<evidence type="ECO:0000256" key="1">
    <source>
        <dbReference type="ARBA" id="ARBA00023157"/>
    </source>
</evidence>
<dbReference type="InterPro" id="IPR050111">
    <property type="entry name" value="C-type_lectin/snaclec_domain"/>
</dbReference>
<dbReference type="InterPro" id="IPR016186">
    <property type="entry name" value="C-type_lectin-like/link_sf"/>
</dbReference>
<name>A0A1S3JG13_LINAN</name>
<dbReference type="OrthoDB" id="6082360at2759"/>
<dbReference type="InterPro" id="IPR001304">
    <property type="entry name" value="C-type_lectin-like"/>
</dbReference>
<dbReference type="Pfam" id="PF00059">
    <property type="entry name" value="Lectin_C"/>
    <property type="match status" value="1"/>
</dbReference>
<feature type="signal peptide" evidence="2">
    <location>
        <begin position="1"/>
        <end position="17"/>
    </location>
</feature>
<reference evidence="5" key="1">
    <citation type="submission" date="2025-08" db="UniProtKB">
        <authorList>
            <consortium name="RefSeq"/>
        </authorList>
    </citation>
    <scope>IDENTIFICATION</scope>
    <source>
        <tissue evidence="5">Gonads</tissue>
    </source>
</reference>
<proteinExistence type="predicted"/>
<dbReference type="SUPFAM" id="SSF56436">
    <property type="entry name" value="C-type lectin-like"/>
    <property type="match status" value="1"/>
</dbReference>
<dbReference type="KEGG" id="lak:106172603"/>
<gene>
    <name evidence="5" type="primary">LOC106172603</name>
</gene>